<comment type="caution">
    <text evidence="2">The sequence shown here is derived from an EMBL/GenBank/DDBJ whole genome shotgun (WGS) entry which is preliminary data.</text>
</comment>
<dbReference type="Gene3D" id="3.60.21.10">
    <property type="match status" value="1"/>
</dbReference>
<dbReference type="EMBL" id="JAVDQA010000004">
    <property type="protein sequence ID" value="MDR6301000.1"/>
    <property type="molecule type" value="Genomic_DNA"/>
</dbReference>
<dbReference type="InterPro" id="IPR029052">
    <property type="entry name" value="Metallo-depent_PP-like"/>
</dbReference>
<protein>
    <recommendedName>
        <fullName evidence="1">Haemolysin activator HlyB C-terminal domain-containing protein</fullName>
    </recommendedName>
</protein>
<evidence type="ECO:0000313" key="3">
    <source>
        <dbReference type="Proteomes" id="UP001257659"/>
    </source>
</evidence>
<proteinExistence type="predicted"/>
<dbReference type="InterPro" id="IPR005565">
    <property type="entry name" value="Hemolysn_activator_HlyB_C"/>
</dbReference>
<dbReference type="Proteomes" id="UP001257659">
    <property type="component" value="Unassembled WGS sequence"/>
</dbReference>
<sequence length="1202" mass="139313">MVVCYLKSRHLCVGFSKAILFTFFLIFSITLSAQEKSKEISKTFYLSGNTSENPEESKELFKAVNELSQYDKNATLLLMGNILQPGGFPPEDEEKNREEVKGFLKKNLLDPVKDFNGEIIFNPGPNEWNKLGHENIDDLESFLQDNSNAEFWPNDGCSLKNESYDEIELLMVDSQWFLEDWDDHPYINNKCEEKTREQFFLQFKDDIKDVQGKLVIVAVHHPIMTSTKLGFFENLGGFTSSSYYGSKRKQLRGRMETIARSFEDVIFVSASDHNLQLMVDDALPQIISGASTKKTDKLRKQDESRFGKSTQGFAKLIVYKDQTSTVEFYEVNNGKANLIGTEDIKRDRIAKDEVNYHTKDEFGDTYKASIYTEEETDKSGLHKWFWGDHYRQIYSRKIEAPVFWADELPGNPKATREGGGNQSRSLRIVDDEDHAYTLRELRKSALRFIQSSINTHYVQDYMENTVAESVVQDFYTTAHPYAQFAVQELLDDVDIYHTKTDIYYVPKQKNLHIYNEDYGDKLYMVEKHIGDENKEFEIFGSPDDILSTSDMKLEVRESKKDVKIDEEVFIRARLMDMLIGDWDRHSDQWRWAEFDQEDGTKLYKAIPRDRDQAFPKYDGVAIHLLKLASPLFRNMENYGPDVKSVKWLNKDGYELDKIFIEEADLSVWKNQAEYIQQQLTDENIDEAFATLLDDVQDESIEQIKKDLKARRDNLVDIAMRYYKYFKKFETVIGTENEDEFIIERKDNGVTTIQIKDEDGEIVFDNSYNKDETKEIWIYGLDDDDKFTITGEADKYIKLKILGGENNDVYDFQNSKNAKVYDYKSKKNTFKQEGTKKWLTDSYEINRYDPAKKKYNYNLLLPSIAFDPDAGFQIGVKDIYTTYGLARNPFTTQQSLEAKYYSATNGFSFAYNGEFAHIFYNWNFGIEAMFTSPTYAINYFGSGNQTTYNEDAVDKDYNRVGLKQARIAPSLIWRHEQGYNFYVKPMVETFEAEFTEGETTDQFFSEDDDLFTDQYYAGGEVGFNYSNKSNKLAYIRRGMEFGLITGYKTNIDDNNNEFAYVQPTISVDYPLHESGIVVLATKLSGKTLIGDNYEFYHAATLGGNNSLRGFRNERFNGKTSFYQSTDLRVGITQFKTNYVPLRLGVTAGFDYGRVWVENDNSEKWHNNYGGSVWVNGFQALTGNLGLYHSDEGYRLMFSVGFKF</sequence>
<evidence type="ECO:0000313" key="2">
    <source>
        <dbReference type="EMBL" id="MDR6301000.1"/>
    </source>
</evidence>
<name>A0ABU1K6V0_9FLAO</name>
<accession>A0ABU1K6V0</accession>
<dbReference type="SUPFAM" id="SSF56300">
    <property type="entry name" value="Metallo-dependent phosphatases"/>
    <property type="match status" value="1"/>
</dbReference>
<gene>
    <name evidence="2" type="ORF">GGR31_001647</name>
</gene>
<reference evidence="2 3" key="1">
    <citation type="submission" date="2023-07" db="EMBL/GenBank/DDBJ databases">
        <title>Genomic Encyclopedia of Type Strains, Phase IV (KMG-IV): sequencing the most valuable type-strain genomes for metagenomic binning, comparative biology and taxonomic classification.</title>
        <authorList>
            <person name="Goeker M."/>
        </authorList>
    </citation>
    <scope>NUCLEOTIDE SEQUENCE [LARGE SCALE GENOMIC DNA]</scope>
    <source>
        <strain evidence="2 3">DSM 102814</strain>
    </source>
</reference>
<dbReference type="RefSeq" id="WP_309727959.1">
    <property type="nucleotide sequence ID" value="NZ_JAVDQA010000004.1"/>
</dbReference>
<keyword evidence="3" id="KW-1185">Reference proteome</keyword>
<evidence type="ECO:0000259" key="1">
    <source>
        <dbReference type="Pfam" id="PF03865"/>
    </source>
</evidence>
<feature type="domain" description="Haemolysin activator HlyB C-terminal" evidence="1">
    <location>
        <begin position="1099"/>
        <end position="1170"/>
    </location>
</feature>
<dbReference type="Pfam" id="PF03865">
    <property type="entry name" value="ShlB"/>
    <property type="match status" value="1"/>
</dbReference>
<organism evidence="2 3">
    <name type="scientific">Mesonia maritima</name>
    <dbReference type="NCBI Taxonomy" id="1793873"/>
    <lineage>
        <taxon>Bacteria</taxon>
        <taxon>Pseudomonadati</taxon>
        <taxon>Bacteroidota</taxon>
        <taxon>Flavobacteriia</taxon>
        <taxon>Flavobacteriales</taxon>
        <taxon>Flavobacteriaceae</taxon>
        <taxon>Mesonia</taxon>
    </lineage>
</organism>